<organism evidence="2 4">
    <name type="scientific">Xanthobacter flavus</name>
    <dbReference type="NCBI Taxonomy" id="281"/>
    <lineage>
        <taxon>Bacteria</taxon>
        <taxon>Pseudomonadati</taxon>
        <taxon>Pseudomonadota</taxon>
        <taxon>Alphaproteobacteria</taxon>
        <taxon>Hyphomicrobiales</taxon>
        <taxon>Xanthobacteraceae</taxon>
        <taxon>Xanthobacter</taxon>
    </lineage>
</organism>
<dbReference type="Proteomes" id="UP001144397">
    <property type="component" value="Unassembled WGS sequence"/>
</dbReference>
<keyword evidence="5" id="KW-1185">Reference proteome</keyword>
<dbReference type="EMBL" id="BSDO01000001">
    <property type="protein sequence ID" value="GLI21498.1"/>
    <property type="molecule type" value="Genomic_DNA"/>
</dbReference>
<evidence type="ECO:0008006" key="6">
    <source>
        <dbReference type="Google" id="ProtNLM"/>
    </source>
</evidence>
<evidence type="ECO:0000313" key="2">
    <source>
        <dbReference type="EMBL" id="GLI21498.1"/>
    </source>
</evidence>
<gene>
    <name evidence="3" type="ORF">GGQ86_001686</name>
    <name evidence="2" type="ORF">XFLAVUS301_11720</name>
</gene>
<dbReference type="EMBL" id="JAVDPY010000002">
    <property type="protein sequence ID" value="MDR6333222.1"/>
    <property type="molecule type" value="Genomic_DNA"/>
</dbReference>
<dbReference type="GeneID" id="95761966"/>
<evidence type="ECO:0000256" key="1">
    <source>
        <dbReference type="SAM" id="SignalP"/>
    </source>
</evidence>
<feature type="chain" id="PRO_5040773708" description="SH3 domain-containing protein" evidence="1">
    <location>
        <begin position="21"/>
        <end position="307"/>
    </location>
</feature>
<reference evidence="2" key="1">
    <citation type="submission" date="2022-12" db="EMBL/GenBank/DDBJ databases">
        <title>Reference genome sequencing for broad-spectrum identification of bacterial and archaeal isolates by mass spectrometry.</title>
        <authorList>
            <person name="Sekiguchi Y."/>
            <person name="Tourlousse D.M."/>
        </authorList>
    </citation>
    <scope>NUCLEOTIDE SEQUENCE</scope>
    <source>
        <strain evidence="2">301</strain>
    </source>
</reference>
<evidence type="ECO:0000313" key="4">
    <source>
        <dbReference type="Proteomes" id="UP001144397"/>
    </source>
</evidence>
<dbReference type="AlphaFoldDB" id="A0A9W6FL27"/>
<reference evidence="3 5" key="2">
    <citation type="submission" date="2023-07" db="EMBL/GenBank/DDBJ databases">
        <title>Genomic Encyclopedia of Type Strains, Phase IV (KMG-IV): sequencing the most valuable type-strain genomes for metagenomic binning, comparative biology and taxonomic classification.</title>
        <authorList>
            <person name="Goeker M."/>
        </authorList>
    </citation>
    <scope>NUCLEOTIDE SEQUENCE [LARGE SCALE GENOMIC DNA]</scope>
    <source>
        <strain evidence="3 5">DSM 338</strain>
    </source>
</reference>
<feature type="signal peptide" evidence="1">
    <location>
        <begin position="1"/>
        <end position="20"/>
    </location>
</feature>
<name>A0A9W6FL27_XANFL</name>
<protein>
    <recommendedName>
        <fullName evidence="6">SH3 domain-containing protein</fullName>
    </recommendedName>
</protein>
<dbReference type="Proteomes" id="UP001245370">
    <property type="component" value="Unassembled WGS sequence"/>
</dbReference>
<evidence type="ECO:0000313" key="5">
    <source>
        <dbReference type="Proteomes" id="UP001245370"/>
    </source>
</evidence>
<comment type="caution">
    <text evidence="2">The sequence shown here is derived from an EMBL/GenBank/DDBJ whole genome shotgun (WGS) entry which is preliminary data.</text>
</comment>
<keyword evidence="1" id="KW-0732">Signal</keyword>
<proteinExistence type="predicted"/>
<accession>A0A9W6FL27</accession>
<evidence type="ECO:0000313" key="3">
    <source>
        <dbReference type="EMBL" id="MDR6333222.1"/>
    </source>
</evidence>
<sequence>MRRLLFLALAAPVLAGEARAEDPAWVAAATAHLPKTLVAGRVLRVGELGQTALIAVFPAGADDPGTPGSAFAPGQVLEVTLAPEGDARKVVSATVRPRTPKDPAGDDPFAEDQAEILAGLAKQKAEPGVEPCHIRAWSIDKSRKGLAVRAAPSATAKVVGTLAPPRHTPESGQGEDDSWHVEFEITGYKDGWFRIRNATPPGAPYDDPPPRSYPKTYKGAGWIPADKAGGAYANTQMPVMRLHQAPSVDAKDIPPGDDAADPSGNLPIDGTLERLYACSANWALTKSRDGKRGWWRGICSNQVTNCS</sequence>
<dbReference type="RefSeq" id="WP_281806092.1">
    <property type="nucleotide sequence ID" value="NZ_BSDO01000001.1"/>
</dbReference>